<organism evidence="1 2">
    <name type="scientific">Aromia moschata</name>
    <dbReference type="NCBI Taxonomy" id="1265417"/>
    <lineage>
        <taxon>Eukaryota</taxon>
        <taxon>Metazoa</taxon>
        <taxon>Ecdysozoa</taxon>
        <taxon>Arthropoda</taxon>
        <taxon>Hexapoda</taxon>
        <taxon>Insecta</taxon>
        <taxon>Pterygota</taxon>
        <taxon>Neoptera</taxon>
        <taxon>Endopterygota</taxon>
        <taxon>Coleoptera</taxon>
        <taxon>Polyphaga</taxon>
        <taxon>Cucujiformia</taxon>
        <taxon>Chrysomeloidea</taxon>
        <taxon>Cerambycidae</taxon>
        <taxon>Cerambycinae</taxon>
        <taxon>Callichromatini</taxon>
        <taxon>Aromia</taxon>
    </lineage>
</organism>
<dbReference type="EMBL" id="JAPWTK010000295">
    <property type="protein sequence ID" value="KAJ8943236.1"/>
    <property type="molecule type" value="Genomic_DNA"/>
</dbReference>
<gene>
    <name evidence="1" type="ORF">NQ318_009927</name>
</gene>
<name>A0AAV8XVT2_9CUCU</name>
<keyword evidence="2" id="KW-1185">Reference proteome</keyword>
<accession>A0AAV8XVT2</accession>
<proteinExistence type="predicted"/>
<reference evidence="1" key="1">
    <citation type="journal article" date="2023" name="Insect Mol. Biol.">
        <title>Genome sequencing provides insights into the evolution of gene families encoding plant cell wall-degrading enzymes in longhorned beetles.</title>
        <authorList>
            <person name="Shin N.R."/>
            <person name="Okamura Y."/>
            <person name="Kirsch R."/>
            <person name="Pauchet Y."/>
        </authorList>
    </citation>
    <scope>NUCLEOTIDE SEQUENCE</scope>
    <source>
        <strain evidence="1">AMC_N1</strain>
    </source>
</reference>
<dbReference type="AlphaFoldDB" id="A0AAV8XVT2"/>
<sequence>MVKGTILVGESLVEKSVVVRNNIYKIERIPGSKHKLRISKYKKSTVPGKTYSLNRKNNEMCSAIFS</sequence>
<evidence type="ECO:0000313" key="2">
    <source>
        <dbReference type="Proteomes" id="UP001162162"/>
    </source>
</evidence>
<protein>
    <submittedName>
        <fullName evidence="1">Uncharacterized protein</fullName>
    </submittedName>
</protein>
<evidence type="ECO:0000313" key="1">
    <source>
        <dbReference type="EMBL" id="KAJ8943236.1"/>
    </source>
</evidence>
<dbReference type="Proteomes" id="UP001162162">
    <property type="component" value="Unassembled WGS sequence"/>
</dbReference>
<comment type="caution">
    <text evidence="1">The sequence shown here is derived from an EMBL/GenBank/DDBJ whole genome shotgun (WGS) entry which is preliminary data.</text>
</comment>